<evidence type="ECO:0000313" key="2">
    <source>
        <dbReference type="Proteomes" id="UP001207468"/>
    </source>
</evidence>
<gene>
    <name evidence="1" type="ORF">F5148DRAFT_1223023</name>
</gene>
<keyword evidence="2" id="KW-1185">Reference proteome</keyword>
<proteinExistence type="predicted"/>
<organism evidence="1 2">
    <name type="scientific">Russula earlei</name>
    <dbReference type="NCBI Taxonomy" id="71964"/>
    <lineage>
        <taxon>Eukaryota</taxon>
        <taxon>Fungi</taxon>
        <taxon>Dikarya</taxon>
        <taxon>Basidiomycota</taxon>
        <taxon>Agaricomycotina</taxon>
        <taxon>Agaricomycetes</taxon>
        <taxon>Russulales</taxon>
        <taxon>Russulaceae</taxon>
        <taxon>Russula</taxon>
    </lineage>
</organism>
<evidence type="ECO:0000313" key="1">
    <source>
        <dbReference type="EMBL" id="KAI9457138.1"/>
    </source>
</evidence>
<feature type="non-terminal residue" evidence="1">
    <location>
        <position position="1"/>
    </location>
</feature>
<reference evidence="1" key="1">
    <citation type="submission" date="2021-03" db="EMBL/GenBank/DDBJ databases">
        <title>Evolutionary priming and transition to the ectomycorrhizal habit in an iconic lineage of mushroom-forming fungi: is preadaptation a requirement?</title>
        <authorList>
            <consortium name="DOE Joint Genome Institute"/>
            <person name="Looney B.P."/>
            <person name="Miyauchi S."/>
            <person name="Morin E."/>
            <person name="Drula E."/>
            <person name="Courty P.E."/>
            <person name="Chicoki N."/>
            <person name="Fauchery L."/>
            <person name="Kohler A."/>
            <person name="Kuo A."/>
            <person name="LaButti K."/>
            <person name="Pangilinan J."/>
            <person name="Lipzen A."/>
            <person name="Riley R."/>
            <person name="Andreopoulos W."/>
            <person name="He G."/>
            <person name="Johnson J."/>
            <person name="Barry K.W."/>
            <person name="Grigoriev I.V."/>
            <person name="Nagy L."/>
            <person name="Hibbett D."/>
            <person name="Henrissat B."/>
            <person name="Matheny P.B."/>
            <person name="Labbe J."/>
            <person name="Martin A.F."/>
        </authorList>
    </citation>
    <scope>NUCLEOTIDE SEQUENCE</scope>
    <source>
        <strain evidence="1">BPL698</strain>
    </source>
</reference>
<protein>
    <submittedName>
        <fullName evidence="1">Thioredoxin-like protein</fullName>
    </submittedName>
</protein>
<name>A0ACC0U2F2_9AGAM</name>
<comment type="caution">
    <text evidence="1">The sequence shown here is derived from an EMBL/GenBank/DDBJ whole genome shotgun (WGS) entry which is preliminary data.</text>
</comment>
<dbReference type="EMBL" id="JAGFNK010000225">
    <property type="protein sequence ID" value="KAI9457138.1"/>
    <property type="molecule type" value="Genomic_DNA"/>
</dbReference>
<dbReference type="Proteomes" id="UP001207468">
    <property type="component" value="Unassembled WGS sequence"/>
</dbReference>
<accession>A0ACC0U2F2</accession>
<sequence length="237" mass="25146">QAPRSIISLALLSPRPVPGVSSPTASFRLPLPNAPTFPYPSRSNIDRFLLHSSAPPELIDKDEFIGRKIGRDRWEACKLMATERGEAVGINFSFAGPVCLTTSAHRLITKAYEIGGPAAQSALITPIFRSYYEDDLDISDPDVLADAAEEAAVMPRAEALSFLNSDECLAKVNHQVAEARAKGVTGVPFTIIDGKWAVSGGQSAPVFVKIFSKLAETPASSPSQSTTPVPATAVAVA</sequence>